<dbReference type="OrthoDB" id="9786272at2"/>
<reference evidence="6 9" key="2">
    <citation type="submission" date="2020-08" db="EMBL/GenBank/DDBJ databases">
        <title>Genomic Encyclopedia of Type Strains, Phase IV (KMG-IV): sequencing the most valuable type-strain genomes for metagenomic binning, comparative biology and taxonomic classification.</title>
        <authorList>
            <person name="Goeker M."/>
        </authorList>
    </citation>
    <scope>NUCLEOTIDE SEQUENCE [LARGE SCALE GENOMIC DNA]</scope>
    <source>
        <strain evidence="6 9">DSM 100021</strain>
    </source>
</reference>
<feature type="domain" description="Carbohydrate kinase FGGY N-terminal" evidence="4">
    <location>
        <begin position="9"/>
        <end position="243"/>
    </location>
</feature>
<dbReference type="GO" id="GO:0005975">
    <property type="term" value="P:carbohydrate metabolic process"/>
    <property type="evidence" value="ECO:0007669"/>
    <property type="project" value="InterPro"/>
</dbReference>
<dbReference type="SUPFAM" id="SSF53067">
    <property type="entry name" value="Actin-like ATPase domain"/>
    <property type="match status" value="2"/>
</dbReference>
<dbReference type="PANTHER" id="PTHR43095:SF5">
    <property type="entry name" value="XYLULOSE KINASE"/>
    <property type="match status" value="1"/>
</dbReference>
<evidence type="ECO:0000256" key="1">
    <source>
        <dbReference type="ARBA" id="ARBA00009156"/>
    </source>
</evidence>
<protein>
    <submittedName>
        <fullName evidence="7">Carbohydrate kinase</fullName>
    </submittedName>
    <submittedName>
        <fullName evidence="6">Sugar (Pentulose or hexulose) kinase</fullName>
    </submittedName>
</protein>
<dbReference type="Proteomes" id="UP000544107">
    <property type="component" value="Unassembled WGS sequence"/>
</dbReference>
<accession>A0A1Q9A9P6</accession>
<evidence type="ECO:0000313" key="6">
    <source>
        <dbReference type="EMBL" id="MBB4009899.1"/>
    </source>
</evidence>
<dbReference type="EMBL" id="MKIN01000019">
    <property type="protein sequence ID" value="OLP51528.1"/>
    <property type="molecule type" value="Genomic_DNA"/>
</dbReference>
<dbReference type="InterPro" id="IPR043129">
    <property type="entry name" value="ATPase_NBD"/>
</dbReference>
<comment type="similarity">
    <text evidence="1">Belongs to the FGGY kinase family.</text>
</comment>
<reference evidence="7 8" key="1">
    <citation type="submission" date="2016-09" db="EMBL/GenBank/DDBJ databases">
        <title>Rhizobium oryziradicis sp. nov., isolated from the root of rice.</title>
        <authorList>
            <person name="Zhao J."/>
            <person name="Zhang X."/>
        </authorList>
    </citation>
    <scope>NUCLEOTIDE SEQUENCE [LARGE SCALE GENOMIC DNA]</scope>
    <source>
        <strain evidence="7 8">14971</strain>
    </source>
</reference>
<dbReference type="EMBL" id="JACIED010000006">
    <property type="protein sequence ID" value="MBB4009899.1"/>
    <property type="molecule type" value="Genomic_DNA"/>
</dbReference>
<dbReference type="InterPro" id="IPR049382">
    <property type="entry name" value="FGGY_C_2"/>
</dbReference>
<keyword evidence="2" id="KW-0808">Transferase</keyword>
<evidence type="ECO:0000256" key="2">
    <source>
        <dbReference type="ARBA" id="ARBA00022679"/>
    </source>
</evidence>
<dbReference type="Gene3D" id="3.30.420.40">
    <property type="match status" value="2"/>
</dbReference>
<dbReference type="Proteomes" id="UP000185598">
    <property type="component" value="Unassembled WGS sequence"/>
</dbReference>
<dbReference type="AlphaFoldDB" id="A0A1Q9A9P6"/>
<comment type="caution">
    <text evidence="7">The sequence shown here is derived from an EMBL/GenBank/DDBJ whole genome shotgun (WGS) entry which is preliminary data.</text>
</comment>
<dbReference type="STRING" id="887144.BJF91_15905"/>
<dbReference type="Pfam" id="PF21546">
    <property type="entry name" value="FGGY_C_2"/>
    <property type="match status" value="1"/>
</dbReference>
<dbReference type="Pfam" id="PF00370">
    <property type="entry name" value="FGGY_N"/>
    <property type="match status" value="1"/>
</dbReference>
<evidence type="ECO:0000313" key="7">
    <source>
        <dbReference type="EMBL" id="OLP51528.1"/>
    </source>
</evidence>
<dbReference type="InterPro" id="IPR050406">
    <property type="entry name" value="FGGY_Carb_Kinase"/>
</dbReference>
<dbReference type="PANTHER" id="PTHR43095">
    <property type="entry name" value="SUGAR KINASE"/>
    <property type="match status" value="1"/>
</dbReference>
<organism evidence="7 8">
    <name type="scientific">Allorhizobium taibaishanense</name>
    <dbReference type="NCBI Taxonomy" id="887144"/>
    <lineage>
        <taxon>Bacteria</taxon>
        <taxon>Pseudomonadati</taxon>
        <taxon>Pseudomonadota</taxon>
        <taxon>Alphaproteobacteria</taxon>
        <taxon>Hyphomicrobiales</taxon>
        <taxon>Rhizobiaceae</taxon>
        <taxon>Rhizobium/Agrobacterium group</taxon>
        <taxon>Allorhizobium</taxon>
    </lineage>
</organism>
<evidence type="ECO:0000313" key="9">
    <source>
        <dbReference type="Proteomes" id="UP000544107"/>
    </source>
</evidence>
<feature type="domain" description="Carbohydrate kinase FGGY C-terminal" evidence="5">
    <location>
        <begin position="251"/>
        <end position="428"/>
    </location>
</feature>
<evidence type="ECO:0000259" key="4">
    <source>
        <dbReference type="Pfam" id="PF00370"/>
    </source>
</evidence>
<proteinExistence type="inferred from homology"/>
<name>A0A1Q9A9P6_9HYPH</name>
<evidence type="ECO:0000256" key="3">
    <source>
        <dbReference type="ARBA" id="ARBA00022777"/>
    </source>
</evidence>
<dbReference type="InterPro" id="IPR018484">
    <property type="entry name" value="FGGY_N"/>
</dbReference>
<sequence length="464" mass="49829">MTRVFERIAVIDIGKTNAKVVVLQASSGLELAARRMANAVINTGPYPHFDIESLWAFILDSLRAFARGPGFDAVSITTHGASAVLLNGQGGLAMPVLDYEHRYPETVCAAYDGLRPPFSETQSPALPGGLNLGAQLHFQKTAFPELFSDVKTIVTYPQYWAFRLTGVAANEATSLGCHTDLWRPQEGTYSTLIESLGISSLIAPLRSAFDVLGPILPDLAEHIGLSHPIPVYCGIHDSNASLLPHLLRRKPPFSVVSTGTWIIGFAVGGTASGLDPARDTLANVDAHGHAVPSCRYMGGREFELLTQGTQPPEELEIEGALSDVLARDIMRLPSVVEGSGPFPNRRGRWTNEPQSAAQTHAAASLYAAMMTAWSLELVGADGPILVEGPFARNKLYLRALANCAGRDVHIAEGGTPTGTAEGAALLTGMSLPNVEETRFSQESLDIRHYFRTFRDRCGESALSA</sequence>
<dbReference type="RefSeq" id="WP_075613220.1">
    <property type="nucleotide sequence ID" value="NZ_JACIED010000006.1"/>
</dbReference>
<keyword evidence="8" id="KW-1185">Reference proteome</keyword>
<dbReference type="GO" id="GO:0016301">
    <property type="term" value="F:kinase activity"/>
    <property type="evidence" value="ECO:0007669"/>
    <property type="project" value="UniProtKB-KW"/>
</dbReference>
<keyword evidence="3 7" id="KW-0418">Kinase</keyword>
<evidence type="ECO:0000313" key="8">
    <source>
        <dbReference type="Proteomes" id="UP000185598"/>
    </source>
</evidence>
<evidence type="ECO:0000259" key="5">
    <source>
        <dbReference type="Pfam" id="PF21546"/>
    </source>
</evidence>
<dbReference type="CDD" id="cd07772">
    <property type="entry name" value="ASKHA_NBD_FGGY_NaCK-like"/>
    <property type="match status" value="1"/>
</dbReference>
<gene>
    <name evidence="7" type="ORF">BJF91_15905</name>
    <name evidence="6" type="ORF">GGQ71_004196</name>
</gene>